<proteinExistence type="predicted"/>
<evidence type="ECO:0000256" key="1">
    <source>
        <dbReference type="SAM" id="MobiDB-lite"/>
    </source>
</evidence>
<organism evidence="4 5">
    <name type="scientific">Russula ochroleuca</name>
    <dbReference type="NCBI Taxonomy" id="152965"/>
    <lineage>
        <taxon>Eukaryota</taxon>
        <taxon>Fungi</taxon>
        <taxon>Dikarya</taxon>
        <taxon>Basidiomycota</taxon>
        <taxon>Agaricomycotina</taxon>
        <taxon>Agaricomycetes</taxon>
        <taxon>Russulales</taxon>
        <taxon>Russulaceae</taxon>
        <taxon>Russula</taxon>
    </lineage>
</organism>
<comment type="caution">
    <text evidence="4">The sequence shown here is derived from an EMBL/GenBank/DDBJ whole genome shotgun (WGS) entry which is preliminary data.</text>
</comment>
<feature type="region of interest" description="Disordered" evidence="1">
    <location>
        <begin position="120"/>
        <end position="145"/>
    </location>
</feature>
<keyword evidence="2" id="KW-1133">Transmembrane helix</keyword>
<feature type="compositionally biased region" description="Low complexity" evidence="1">
    <location>
        <begin position="508"/>
        <end position="522"/>
    </location>
</feature>
<evidence type="ECO:0000256" key="3">
    <source>
        <dbReference type="SAM" id="SignalP"/>
    </source>
</evidence>
<reference evidence="4" key="1">
    <citation type="submission" date="2019-10" db="EMBL/GenBank/DDBJ databases">
        <authorList>
            <consortium name="DOE Joint Genome Institute"/>
            <person name="Kuo A."/>
            <person name="Miyauchi S."/>
            <person name="Kiss E."/>
            <person name="Drula E."/>
            <person name="Kohler A."/>
            <person name="Sanchez-Garcia M."/>
            <person name="Andreopoulos B."/>
            <person name="Barry K.W."/>
            <person name="Bonito G."/>
            <person name="Buee M."/>
            <person name="Carver A."/>
            <person name="Chen C."/>
            <person name="Cichocki N."/>
            <person name="Clum A."/>
            <person name="Culley D."/>
            <person name="Crous P.W."/>
            <person name="Fauchery L."/>
            <person name="Girlanda M."/>
            <person name="Hayes R."/>
            <person name="Keri Z."/>
            <person name="LaButti K."/>
            <person name="Lipzen A."/>
            <person name="Lombard V."/>
            <person name="Magnuson J."/>
            <person name="Maillard F."/>
            <person name="Morin E."/>
            <person name="Murat C."/>
            <person name="Nolan M."/>
            <person name="Ohm R."/>
            <person name="Pangilinan J."/>
            <person name="Pereira M."/>
            <person name="Perotto S."/>
            <person name="Peter M."/>
            <person name="Riley R."/>
            <person name="Sitrit Y."/>
            <person name="Stielow B."/>
            <person name="Szollosi G."/>
            <person name="Zifcakova L."/>
            <person name="Stursova M."/>
            <person name="Spatafora J.W."/>
            <person name="Tedersoo L."/>
            <person name="Vaario L.-M."/>
            <person name="Yamada A."/>
            <person name="Yan M."/>
            <person name="Wang P."/>
            <person name="Xu J."/>
            <person name="Bruns T."/>
            <person name="Baldrian P."/>
            <person name="Vilgalys R."/>
            <person name="Henrissat B."/>
            <person name="Grigoriev I.V."/>
            <person name="Hibbett D."/>
            <person name="Nagy L.G."/>
            <person name="Martin F.M."/>
        </authorList>
    </citation>
    <scope>NUCLEOTIDE SEQUENCE</scope>
    <source>
        <strain evidence="4">Prilba</strain>
    </source>
</reference>
<feature type="region of interest" description="Disordered" evidence="1">
    <location>
        <begin position="288"/>
        <end position="310"/>
    </location>
</feature>
<feature type="compositionally biased region" description="Low complexity" evidence="1">
    <location>
        <begin position="288"/>
        <end position="302"/>
    </location>
</feature>
<dbReference type="Proteomes" id="UP000759537">
    <property type="component" value="Unassembled WGS sequence"/>
</dbReference>
<evidence type="ECO:0000313" key="5">
    <source>
        <dbReference type="Proteomes" id="UP000759537"/>
    </source>
</evidence>
<feature type="region of interest" description="Disordered" evidence="1">
    <location>
        <begin position="215"/>
        <end position="243"/>
    </location>
</feature>
<feature type="transmembrane region" description="Helical" evidence="2">
    <location>
        <begin position="366"/>
        <end position="388"/>
    </location>
</feature>
<feature type="region of interest" description="Disordered" evidence="1">
    <location>
        <begin position="501"/>
        <end position="556"/>
    </location>
</feature>
<sequence length="607" mass="65388">MSFVSRASLIIIAISVPVLAIGDPGYYYYPSYYPPNNPYKQDHPPDRSDRSGGAKLNLLELNHLAAPPVQTRPTYAPPAYAPPAYHHNVPYPTPTYHPQTIPTMPIRPPVVSPDQPHDLLADTPAYNLPADSQAYEPPADDQAHEQPAYKQAYKLPVYNHAYRPPADTAPYKPLVEHPASDLPIPLTTPTEAPSNSPAEETAADTLENALAFDVPTPPKQGHGKPSPLPHVMDRRNAPRVSRQKIGKAVKGTTLGERHTRRFQFLKKRQQAEQRTVVPVTVNMITGVGPAPSTSSAPTTTVTNEFPPSPPSVAPGIKVDNSQAGLSLHSYPEATTPSGGQLTPPASTYKGGQQNTNLTTGEPRNKATVIVSVLSIMLGLVVIITIIKLTSNAMRKRKHAVGIGRYDEHLSSKEGLIPEMSDQAHFETHDVIITRPDGSEISPLSSSRGDSPSPPPFRAHAVSISPPPLPMPTFAPPPAPASPLSMSFMKLLSPTANLAQQNLAESRASTTSETMSVSTTSTDMSDREQRPASDDENLGRQLSHRRMRSAPGSVVWSARSSSATGKLTSGLSGEEGYWESVDMCGSESVGRMACRSSRGRSVAMSVMW</sequence>
<feature type="compositionally biased region" description="Polar residues" evidence="1">
    <location>
        <begin position="187"/>
        <end position="198"/>
    </location>
</feature>
<feature type="compositionally biased region" description="Basic and acidic residues" evidence="1">
    <location>
        <begin position="523"/>
        <end position="532"/>
    </location>
</feature>
<gene>
    <name evidence="4" type="ORF">DFH94DRAFT_782294</name>
</gene>
<keyword evidence="2" id="KW-0472">Membrane</keyword>
<keyword evidence="2" id="KW-0812">Transmembrane</keyword>
<feature type="region of interest" description="Disordered" evidence="1">
    <location>
        <begin position="333"/>
        <end position="360"/>
    </location>
</feature>
<feature type="chain" id="PRO_5040479624" evidence="3">
    <location>
        <begin position="21"/>
        <end position="607"/>
    </location>
</feature>
<dbReference type="OrthoDB" id="3224227at2759"/>
<accession>A0A9P5MQD1</accession>
<dbReference type="EMBL" id="WHVB01000044">
    <property type="protein sequence ID" value="KAF8465857.1"/>
    <property type="molecule type" value="Genomic_DNA"/>
</dbReference>
<evidence type="ECO:0000313" key="4">
    <source>
        <dbReference type="EMBL" id="KAF8465857.1"/>
    </source>
</evidence>
<feature type="signal peptide" evidence="3">
    <location>
        <begin position="1"/>
        <end position="20"/>
    </location>
</feature>
<feature type="region of interest" description="Disordered" evidence="1">
    <location>
        <begin position="435"/>
        <end position="477"/>
    </location>
</feature>
<feature type="compositionally biased region" description="Pro residues" evidence="1">
    <location>
        <begin position="464"/>
        <end position="477"/>
    </location>
</feature>
<keyword evidence="3" id="KW-0732">Signal</keyword>
<feature type="compositionally biased region" description="Low complexity" evidence="1">
    <location>
        <begin position="441"/>
        <end position="450"/>
    </location>
</feature>
<feature type="region of interest" description="Disordered" evidence="1">
    <location>
        <begin position="168"/>
        <end position="202"/>
    </location>
</feature>
<evidence type="ECO:0000256" key="2">
    <source>
        <dbReference type="SAM" id="Phobius"/>
    </source>
</evidence>
<dbReference type="AlphaFoldDB" id="A0A9P5MQD1"/>
<keyword evidence="5" id="KW-1185">Reference proteome</keyword>
<reference evidence="4" key="2">
    <citation type="journal article" date="2020" name="Nat. Commun.">
        <title>Large-scale genome sequencing of mycorrhizal fungi provides insights into the early evolution of symbiotic traits.</title>
        <authorList>
            <person name="Miyauchi S."/>
            <person name="Kiss E."/>
            <person name="Kuo A."/>
            <person name="Drula E."/>
            <person name="Kohler A."/>
            <person name="Sanchez-Garcia M."/>
            <person name="Morin E."/>
            <person name="Andreopoulos B."/>
            <person name="Barry K.W."/>
            <person name="Bonito G."/>
            <person name="Buee M."/>
            <person name="Carver A."/>
            <person name="Chen C."/>
            <person name="Cichocki N."/>
            <person name="Clum A."/>
            <person name="Culley D."/>
            <person name="Crous P.W."/>
            <person name="Fauchery L."/>
            <person name="Girlanda M."/>
            <person name="Hayes R.D."/>
            <person name="Keri Z."/>
            <person name="LaButti K."/>
            <person name="Lipzen A."/>
            <person name="Lombard V."/>
            <person name="Magnuson J."/>
            <person name="Maillard F."/>
            <person name="Murat C."/>
            <person name="Nolan M."/>
            <person name="Ohm R.A."/>
            <person name="Pangilinan J."/>
            <person name="Pereira M.F."/>
            <person name="Perotto S."/>
            <person name="Peter M."/>
            <person name="Pfister S."/>
            <person name="Riley R."/>
            <person name="Sitrit Y."/>
            <person name="Stielow J.B."/>
            <person name="Szollosi G."/>
            <person name="Zifcakova L."/>
            <person name="Stursova M."/>
            <person name="Spatafora J.W."/>
            <person name="Tedersoo L."/>
            <person name="Vaario L.M."/>
            <person name="Yamada A."/>
            <person name="Yan M."/>
            <person name="Wang P."/>
            <person name="Xu J."/>
            <person name="Bruns T."/>
            <person name="Baldrian P."/>
            <person name="Vilgalys R."/>
            <person name="Dunand C."/>
            <person name="Henrissat B."/>
            <person name="Grigoriev I.V."/>
            <person name="Hibbett D."/>
            <person name="Nagy L.G."/>
            <person name="Martin F.M."/>
        </authorList>
    </citation>
    <scope>NUCLEOTIDE SEQUENCE</scope>
    <source>
        <strain evidence="4">Prilba</strain>
    </source>
</reference>
<protein>
    <submittedName>
        <fullName evidence="4">Uncharacterized protein</fullName>
    </submittedName>
</protein>
<name>A0A9P5MQD1_9AGAM</name>